<dbReference type="OrthoDB" id="9849565at2"/>
<dbReference type="EMBL" id="SMAG01000014">
    <property type="protein sequence ID" value="TCS92218.1"/>
    <property type="molecule type" value="Genomic_DNA"/>
</dbReference>
<reference evidence="2 3" key="1">
    <citation type="submission" date="2019-03" db="EMBL/GenBank/DDBJ databases">
        <title>Genomic Encyclopedia of Type Strains, Phase IV (KMG-IV): sequencing the most valuable type-strain genomes for metagenomic binning, comparative biology and taxonomic classification.</title>
        <authorList>
            <person name="Goeker M."/>
        </authorList>
    </citation>
    <scope>NUCLEOTIDE SEQUENCE [LARGE SCALE GENOMIC DNA]</scope>
    <source>
        <strain evidence="2 3">DSM 45707</strain>
    </source>
</reference>
<dbReference type="Proteomes" id="UP000294937">
    <property type="component" value="Unassembled WGS sequence"/>
</dbReference>
<accession>A0A4R3L085</accession>
<feature type="coiled-coil region" evidence="1">
    <location>
        <begin position="148"/>
        <end position="203"/>
    </location>
</feature>
<organism evidence="2 3">
    <name type="scientific">Hazenella coriacea</name>
    <dbReference type="NCBI Taxonomy" id="1179467"/>
    <lineage>
        <taxon>Bacteria</taxon>
        <taxon>Bacillati</taxon>
        <taxon>Bacillota</taxon>
        <taxon>Bacilli</taxon>
        <taxon>Bacillales</taxon>
        <taxon>Thermoactinomycetaceae</taxon>
        <taxon>Hazenella</taxon>
    </lineage>
</organism>
<dbReference type="RefSeq" id="WP_131926825.1">
    <property type="nucleotide sequence ID" value="NZ_SMAG01000014.1"/>
</dbReference>
<protein>
    <submittedName>
        <fullName evidence="2">Uncharacterized protein</fullName>
    </submittedName>
</protein>
<evidence type="ECO:0000256" key="1">
    <source>
        <dbReference type="SAM" id="Coils"/>
    </source>
</evidence>
<name>A0A4R3L085_9BACL</name>
<evidence type="ECO:0000313" key="2">
    <source>
        <dbReference type="EMBL" id="TCS92218.1"/>
    </source>
</evidence>
<keyword evidence="1" id="KW-0175">Coiled coil</keyword>
<sequence>MSKKRTYNEKITIRITPAVAESARRIAKQDYDDASRISPVWEDAMTKYISFRQTGDDLTQLMAATEGELFKRVNHKFETEFDKLIERVGDLLAKHSFYTIYGSLVTEEQLKYMDLPNKQMVKQIRDNKWKKAHEILQLHYATAGSPQTIGLLEENQQLLKQIEELKQQQQQANNKNRSLLEEIQQQKEQKESYTKQIQRYKRLIKHIASSEKKTIVGTYTLSKPVQDLVNEFLENERG</sequence>
<gene>
    <name evidence="2" type="ORF">EDD58_1149</name>
</gene>
<evidence type="ECO:0000313" key="3">
    <source>
        <dbReference type="Proteomes" id="UP000294937"/>
    </source>
</evidence>
<dbReference type="AlphaFoldDB" id="A0A4R3L085"/>
<proteinExistence type="predicted"/>
<comment type="caution">
    <text evidence="2">The sequence shown here is derived from an EMBL/GenBank/DDBJ whole genome shotgun (WGS) entry which is preliminary data.</text>
</comment>
<keyword evidence="3" id="KW-1185">Reference proteome</keyword>